<evidence type="ECO:0000259" key="5">
    <source>
        <dbReference type="Pfam" id="PF03543"/>
    </source>
</evidence>
<evidence type="ECO:0000256" key="2">
    <source>
        <dbReference type="ARBA" id="ARBA00022801"/>
    </source>
</evidence>
<evidence type="ECO:0000256" key="3">
    <source>
        <dbReference type="ARBA" id="ARBA00022807"/>
    </source>
</evidence>
<comment type="caution">
    <text evidence="6">The sequence shown here is derived from an EMBL/GenBank/DDBJ whole genome shotgun (WGS) entry which is preliminary data.</text>
</comment>
<dbReference type="Pfam" id="PF03543">
    <property type="entry name" value="Peptidase_C58"/>
    <property type="match status" value="1"/>
</dbReference>
<dbReference type="GO" id="GO:0006508">
    <property type="term" value="P:proteolysis"/>
    <property type="evidence" value="ECO:0007669"/>
    <property type="project" value="UniProtKB-KW"/>
</dbReference>
<dbReference type="GO" id="GO:0004197">
    <property type="term" value="F:cysteine-type endopeptidase activity"/>
    <property type="evidence" value="ECO:0007669"/>
    <property type="project" value="InterPro"/>
</dbReference>
<dbReference type="Gene3D" id="3.90.70.20">
    <property type="match status" value="1"/>
</dbReference>
<dbReference type="SUPFAM" id="SSF54001">
    <property type="entry name" value="Cysteine proteinases"/>
    <property type="match status" value="1"/>
</dbReference>
<gene>
    <name evidence="6" type="ORF">OV079_34235</name>
</gene>
<evidence type="ECO:0000256" key="1">
    <source>
        <dbReference type="ARBA" id="ARBA00022670"/>
    </source>
</evidence>
<dbReference type="InterPro" id="IPR006473">
    <property type="entry name" value="Peptidase_C58_Yopt"/>
</dbReference>
<dbReference type="Proteomes" id="UP001150924">
    <property type="component" value="Unassembled WGS sequence"/>
</dbReference>
<dbReference type="EMBL" id="JAPNKE010000002">
    <property type="protein sequence ID" value="MCY1010538.1"/>
    <property type="molecule type" value="Genomic_DNA"/>
</dbReference>
<name>A0A9X3EUL6_9BACT</name>
<keyword evidence="3" id="KW-0788">Thiol protease</keyword>
<dbReference type="AlphaFoldDB" id="A0A9X3EUL6"/>
<feature type="compositionally biased region" description="Low complexity" evidence="4">
    <location>
        <begin position="25"/>
        <end position="47"/>
    </location>
</feature>
<evidence type="ECO:0000313" key="7">
    <source>
        <dbReference type="Proteomes" id="UP001150924"/>
    </source>
</evidence>
<keyword evidence="1 6" id="KW-0645">Protease</keyword>
<sequence>MEHGTDDRQRRRATPRIFHSGGAPTTTTTSTTTTSTTTTTTTTTTSSYPGGRTDPNNNSGPAARPDGAARFSDLSDVVSNHGSADWRPVPDSEAKASGRRLQQEFRRRLDYVFSQGKELARPLVRLRFGQSPGICLTLSLDWLARMHRGRRDYNDPHYKRPMNRVTSMWKLAGMQGLYNKQNSEGRKSTQTLIEWISGHKDARPEMSRLQASTAFHFYNYESSPRRIALALQTALEHPDHPGLMIRLSGGGRGVSGHAVALFRRHDGYAVFDSNFGVYRFDDSEQAARFFVRVWDEIYRARSGLGWVEGSWIDMREPD</sequence>
<proteinExistence type="predicted"/>
<keyword evidence="7" id="KW-1185">Reference proteome</keyword>
<evidence type="ECO:0000256" key="4">
    <source>
        <dbReference type="SAM" id="MobiDB-lite"/>
    </source>
</evidence>
<feature type="region of interest" description="Disordered" evidence="4">
    <location>
        <begin position="1"/>
        <end position="99"/>
    </location>
</feature>
<feature type="compositionally biased region" description="Basic and acidic residues" evidence="4">
    <location>
        <begin position="88"/>
        <end position="99"/>
    </location>
</feature>
<organism evidence="6 7">
    <name type="scientific">Nannocystis pusilla</name>
    <dbReference type="NCBI Taxonomy" id="889268"/>
    <lineage>
        <taxon>Bacteria</taxon>
        <taxon>Pseudomonadati</taxon>
        <taxon>Myxococcota</taxon>
        <taxon>Polyangia</taxon>
        <taxon>Nannocystales</taxon>
        <taxon>Nannocystaceae</taxon>
        <taxon>Nannocystis</taxon>
    </lineage>
</organism>
<dbReference type="RefSeq" id="WP_267773539.1">
    <property type="nucleotide sequence ID" value="NZ_JAPNKE010000002.1"/>
</dbReference>
<protein>
    <submittedName>
        <fullName evidence="6">YopT-type cysteine protease domain-containing protein</fullName>
    </submittedName>
</protein>
<reference evidence="6" key="1">
    <citation type="submission" date="2022-11" db="EMBL/GenBank/DDBJ databases">
        <title>Minimal conservation of predation-associated metabolite biosynthetic gene clusters underscores biosynthetic potential of Myxococcota including descriptions for ten novel species: Archangium lansinium sp. nov., Myxococcus landrumus sp. nov., Nannocystis bai.</title>
        <authorList>
            <person name="Ahearne A."/>
            <person name="Stevens C."/>
            <person name="Phillips K."/>
        </authorList>
    </citation>
    <scope>NUCLEOTIDE SEQUENCE</scope>
    <source>
        <strain evidence="6">Na p29</strain>
    </source>
</reference>
<evidence type="ECO:0000313" key="6">
    <source>
        <dbReference type="EMBL" id="MCY1010538.1"/>
    </source>
</evidence>
<accession>A0A9X3EUL6</accession>
<keyword evidence="2" id="KW-0378">Hydrolase</keyword>
<dbReference type="InterPro" id="IPR038765">
    <property type="entry name" value="Papain-like_cys_pep_sf"/>
</dbReference>
<feature type="domain" description="Peptidase C58 YopT-type" evidence="5">
    <location>
        <begin position="108"/>
        <end position="303"/>
    </location>
</feature>